<dbReference type="AlphaFoldDB" id="A0A386Z9P9"/>
<dbReference type="Proteomes" id="UP000267164">
    <property type="component" value="Chromosome"/>
</dbReference>
<reference evidence="1 2" key="1">
    <citation type="submission" date="2018-09" db="EMBL/GenBank/DDBJ databases">
        <title>Nocardia yunnanensis sp. nov., an actinomycete isolated from a soil sample.</title>
        <authorList>
            <person name="Zhang J."/>
        </authorList>
    </citation>
    <scope>NUCLEOTIDE SEQUENCE [LARGE SCALE GENOMIC DNA]</scope>
    <source>
        <strain evidence="1 2">CFHS0054</strain>
    </source>
</reference>
<dbReference type="KEGG" id="nyu:D7D52_09005"/>
<dbReference type="Gene3D" id="3.40.30.120">
    <property type="match status" value="2"/>
</dbReference>
<dbReference type="OrthoDB" id="8670884at2"/>
<accession>A0A386Z9P9</accession>
<protein>
    <submittedName>
        <fullName evidence="1">Uncharacterized protein</fullName>
    </submittedName>
</protein>
<evidence type="ECO:0000313" key="2">
    <source>
        <dbReference type="Proteomes" id="UP000267164"/>
    </source>
</evidence>
<dbReference type="EMBL" id="CP032568">
    <property type="protein sequence ID" value="AYF73977.1"/>
    <property type="molecule type" value="Genomic_DNA"/>
</dbReference>
<gene>
    <name evidence="1" type="ORF">D7D52_09005</name>
</gene>
<organism evidence="1 2">
    <name type="scientific">Nocardia yunnanensis</name>
    <dbReference type="NCBI Taxonomy" id="2382165"/>
    <lineage>
        <taxon>Bacteria</taxon>
        <taxon>Bacillati</taxon>
        <taxon>Actinomycetota</taxon>
        <taxon>Actinomycetes</taxon>
        <taxon>Mycobacteriales</taxon>
        <taxon>Nocardiaceae</taxon>
        <taxon>Nocardia</taxon>
    </lineage>
</organism>
<sequence length="86" mass="8893">MLLGTGYRDSGTVLAAGGYLPTAEVGGRLPHAWLTDDRSTLDLVGPGHVLLTGSQLPQALRDVCGLSPTTGLLVRPDGHIAARVYG</sequence>
<name>A0A386Z9P9_9NOCA</name>
<proteinExistence type="predicted"/>
<keyword evidence="2" id="KW-1185">Reference proteome</keyword>
<evidence type="ECO:0000313" key="1">
    <source>
        <dbReference type="EMBL" id="AYF73977.1"/>
    </source>
</evidence>